<proteinExistence type="predicted"/>
<gene>
    <name evidence="2" type="ORF">COU31_04130</name>
</gene>
<keyword evidence="1" id="KW-0472">Membrane</keyword>
<dbReference type="EMBL" id="PFBX01000046">
    <property type="protein sequence ID" value="PIT87204.1"/>
    <property type="molecule type" value="Genomic_DNA"/>
</dbReference>
<keyword evidence="1" id="KW-1133">Transmembrane helix</keyword>
<evidence type="ECO:0000313" key="3">
    <source>
        <dbReference type="Proteomes" id="UP000231183"/>
    </source>
</evidence>
<keyword evidence="1" id="KW-0812">Transmembrane</keyword>
<reference evidence="3" key="1">
    <citation type="submission" date="2017-09" db="EMBL/GenBank/DDBJ databases">
        <title>Depth-based differentiation of microbial function through sediment-hosted aquifers and enrichment of novel symbionts in the deep terrestrial subsurface.</title>
        <authorList>
            <person name="Probst A.J."/>
            <person name="Ladd B."/>
            <person name="Jarett J.K."/>
            <person name="Geller-Mcgrath D.E."/>
            <person name="Sieber C.M.K."/>
            <person name="Emerson J.B."/>
            <person name="Anantharaman K."/>
            <person name="Thomas B.C."/>
            <person name="Malmstrom R."/>
            <person name="Stieglmeier M."/>
            <person name="Klingl A."/>
            <person name="Woyke T."/>
            <person name="Ryan C.M."/>
            <person name="Banfield J.F."/>
        </authorList>
    </citation>
    <scope>NUCLEOTIDE SEQUENCE [LARGE SCALE GENOMIC DNA]</scope>
</reference>
<comment type="caution">
    <text evidence="2">The sequence shown here is derived from an EMBL/GenBank/DDBJ whole genome shotgun (WGS) entry which is preliminary data.</text>
</comment>
<dbReference type="Proteomes" id="UP000231183">
    <property type="component" value="Unassembled WGS sequence"/>
</dbReference>
<feature type="non-terminal residue" evidence="2">
    <location>
        <position position="1"/>
    </location>
</feature>
<accession>A0A2M6W319</accession>
<feature type="transmembrane region" description="Helical" evidence="1">
    <location>
        <begin position="12"/>
        <end position="31"/>
    </location>
</feature>
<feature type="transmembrane region" description="Helical" evidence="1">
    <location>
        <begin position="43"/>
        <end position="62"/>
    </location>
</feature>
<evidence type="ECO:0000313" key="2">
    <source>
        <dbReference type="EMBL" id="PIT87204.1"/>
    </source>
</evidence>
<organism evidence="2 3">
    <name type="scientific">Candidatus Magasanikbacteria bacterium CG10_big_fil_rev_8_21_14_0_10_40_10</name>
    <dbReference type="NCBI Taxonomy" id="1974648"/>
    <lineage>
        <taxon>Bacteria</taxon>
        <taxon>Candidatus Magasanikiibacteriota</taxon>
    </lineage>
</organism>
<protein>
    <submittedName>
        <fullName evidence="2">Uncharacterized protein</fullName>
    </submittedName>
</protein>
<feature type="transmembrane region" description="Helical" evidence="1">
    <location>
        <begin position="83"/>
        <end position="103"/>
    </location>
</feature>
<name>A0A2M6W319_9BACT</name>
<evidence type="ECO:0000256" key="1">
    <source>
        <dbReference type="SAM" id="Phobius"/>
    </source>
</evidence>
<sequence>HPKVKRLSEKRGTCHLDISFIISVIYTLWGYSQFSVNVCTDSPSIWCTFYVVQIFALPLFLTAVPRILKIPEKKTFQTVKETLLYFLVSIVIFGLLISIFPFFNCLSLKFVFP</sequence>
<dbReference type="AlphaFoldDB" id="A0A2M6W319"/>